<evidence type="ECO:0000256" key="2">
    <source>
        <dbReference type="ARBA" id="ARBA00022679"/>
    </source>
</evidence>
<keyword evidence="4" id="KW-0819">tRNA processing</keyword>
<dbReference type="PANTHER" id="PTHR21392">
    <property type="entry name" value="TRNA-URIDINE AMINOCARBOXYPROPYLTRANSFERASE 2"/>
    <property type="match status" value="1"/>
</dbReference>
<dbReference type="GO" id="GO:0016432">
    <property type="term" value="F:tRNA-uridine aminocarboxypropyltransferase activity"/>
    <property type="evidence" value="ECO:0007669"/>
    <property type="project" value="UniProtKB-EC"/>
</dbReference>
<dbReference type="Proteomes" id="UP000549250">
    <property type="component" value="Unassembled WGS sequence"/>
</dbReference>
<protein>
    <recommendedName>
        <fullName evidence="1">tRNA-uridine aminocarboxypropyltransferase</fullName>
        <ecNumber evidence="1">2.5.1.25</ecNumber>
    </recommendedName>
</protein>
<dbReference type="InterPro" id="IPR039262">
    <property type="entry name" value="DTWD2/TAPT"/>
</dbReference>
<dbReference type="RefSeq" id="WP_183167709.1">
    <property type="nucleotide sequence ID" value="NZ_JACHXI010000020.1"/>
</dbReference>
<evidence type="ECO:0000256" key="3">
    <source>
        <dbReference type="ARBA" id="ARBA00022691"/>
    </source>
</evidence>
<accession>A0A839T7N1</accession>
<reference evidence="7 8" key="1">
    <citation type="submission" date="2020-08" db="EMBL/GenBank/DDBJ databases">
        <title>Genomic Encyclopedia of Type Strains, Phase III (KMG-III): the genomes of soil and plant-associated and newly described type strains.</title>
        <authorList>
            <person name="Whitman W."/>
        </authorList>
    </citation>
    <scope>NUCLEOTIDE SEQUENCE [LARGE SCALE GENOMIC DNA]</scope>
    <source>
        <strain evidence="7 8">CECT 4462</strain>
    </source>
</reference>
<gene>
    <name evidence="7" type="ORF">FHR87_003286</name>
</gene>
<name>A0A839T7N1_AZOMA</name>
<feature type="domain" description="DTW" evidence="6">
    <location>
        <begin position="2"/>
        <end position="183"/>
    </location>
</feature>
<dbReference type="PANTHER" id="PTHR21392:SF0">
    <property type="entry name" value="TRNA-URIDINE AMINOCARBOXYPROPYLTRANSFERASE 2"/>
    <property type="match status" value="1"/>
</dbReference>
<comment type="caution">
    <text evidence="7">The sequence shown here is derived from an EMBL/GenBank/DDBJ whole genome shotgun (WGS) entry which is preliminary data.</text>
</comment>
<dbReference type="GO" id="GO:0008033">
    <property type="term" value="P:tRNA processing"/>
    <property type="evidence" value="ECO:0007669"/>
    <property type="project" value="UniProtKB-KW"/>
</dbReference>
<comment type="similarity">
    <text evidence="5">Belongs to the TDD superfamily. DTWD2 family.</text>
</comment>
<dbReference type="AlphaFoldDB" id="A0A839T7N1"/>
<dbReference type="InterPro" id="IPR005636">
    <property type="entry name" value="DTW"/>
</dbReference>
<evidence type="ECO:0000256" key="5">
    <source>
        <dbReference type="ARBA" id="ARBA00034489"/>
    </source>
</evidence>
<dbReference type="EC" id="2.5.1.25" evidence="1"/>
<evidence type="ECO:0000259" key="6">
    <source>
        <dbReference type="SMART" id="SM01144"/>
    </source>
</evidence>
<keyword evidence="8" id="KW-1185">Reference proteome</keyword>
<proteinExistence type="inferred from homology"/>
<evidence type="ECO:0000256" key="4">
    <source>
        <dbReference type="ARBA" id="ARBA00022694"/>
    </source>
</evidence>
<evidence type="ECO:0000313" key="7">
    <source>
        <dbReference type="EMBL" id="MBB3104860.1"/>
    </source>
</evidence>
<organism evidence="7 8">
    <name type="scientific">Azomonas macrocytogenes</name>
    <name type="common">Azotobacter macrocytogenes</name>
    <dbReference type="NCBI Taxonomy" id="69962"/>
    <lineage>
        <taxon>Bacteria</taxon>
        <taxon>Pseudomonadati</taxon>
        <taxon>Pseudomonadota</taxon>
        <taxon>Gammaproteobacteria</taxon>
        <taxon>Pseudomonadales</taxon>
        <taxon>Pseudomonadaceae</taxon>
        <taxon>Azomonas</taxon>
    </lineage>
</organism>
<keyword evidence="3" id="KW-0949">S-adenosyl-L-methionine</keyword>
<evidence type="ECO:0000313" key="8">
    <source>
        <dbReference type="Proteomes" id="UP000549250"/>
    </source>
</evidence>
<evidence type="ECO:0000256" key="1">
    <source>
        <dbReference type="ARBA" id="ARBA00012386"/>
    </source>
</evidence>
<dbReference type="SMART" id="SM01144">
    <property type="entry name" value="DTW"/>
    <property type="match status" value="1"/>
</dbReference>
<keyword evidence="2" id="KW-0808">Transferase</keyword>
<dbReference type="EMBL" id="JACHXI010000020">
    <property type="protein sequence ID" value="MBB3104860.1"/>
    <property type="molecule type" value="Genomic_DNA"/>
</dbReference>
<sequence>MPRAYCPRCQRPDSYCLCSLIPCLPSRTRVLILQHPSETRHALNTARLAALSLENAELRIGEQFADPSIVDPSSYLLFPGPEAVPLAELAGSARPLRLIVPDGTWRKARKLLYLNPALAALPRVSLPEGAVSRYRLRKASIPGALSTLEAIVTALNLLEGTGRFDALLKPFDALIDGQIRAMGENIFRRNHDFQR</sequence>
<dbReference type="Pfam" id="PF03942">
    <property type="entry name" value="DTW"/>
    <property type="match status" value="1"/>
</dbReference>